<dbReference type="InterPro" id="IPR012934">
    <property type="entry name" value="Znf_AD"/>
</dbReference>
<dbReference type="AlphaFoldDB" id="A0AAW1URY2"/>
<evidence type="ECO:0000256" key="1">
    <source>
        <dbReference type="PROSITE-ProRule" id="PRU01263"/>
    </source>
</evidence>
<gene>
    <name evidence="3" type="ORF">WA026_013764</name>
</gene>
<dbReference type="Proteomes" id="UP001431783">
    <property type="component" value="Unassembled WGS sequence"/>
</dbReference>
<dbReference type="SMART" id="SM00868">
    <property type="entry name" value="zf-AD"/>
    <property type="match status" value="1"/>
</dbReference>
<dbReference type="Pfam" id="PF07776">
    <property type="entry name" value="zf-AD"/>
    <property type="match status" value="1"/>
</dbReference>
<evidence type="ECO:0000259" key="2">
    <source>
        <dbReference type="PROSITE" id="PS51915"/>
    </source>
</evidence>
<keyword evidence="4" id="KW-1185">Reference proteome</keyword>
<comment type="caution">
    <text evidence="3">The sequence shown here is derived from an EMBL/GenBank/DDBJ whole genome shotgun (WGS) entry which is preliminary data.</text>
</comment>
<name>A0AAW1URY2_9CUCU</name>
<keyword evidence="1" id="KW-0479">Metal-binding</keyword>
<feature type="binding site" evidence="1">
    <location>
        <position position="64"/>
    </location>
    <ligand>
        <name>Zn(2+)</name>
        <dbReference type="ChEBI" id="CHEBI:29105"/>
    </ligand>
</feature>
<organism evidence="3 4">
    <name type="scientific">Henosepilachna vigintioctopunctata</name>
    <dbReference type="NCBI Taxonomy" id="420089"/>
    <lineage>
        <taxon>Eukaryota</taxon>
        <taxon>Metazoa</taxon>
        <taxon>Ecdysozoa</taxon>
        <taxon>Arthropoda</taxon>
        <taxon>Hexapoda</taxon>
        <taxon>Insecta</taxon>
        <taxon>Pterygota</taxon>
        <taxon>Neoptera</taxon>
        <taxon>Endopterygota</taxon>
        <taxon>Coleoptera</taxon>
        <taxon>Polyphaga</taxon>
        <taxon>Cucujiformia</taxon>
        <taxon>Coccinelloidea</taxon>
        <taxon>Coccinellidae</taxon>
        <taxon>Epilachninae</taxon>
        <taxon>Epilachnini</taxon>
        <taxon>Henosepilachna</taxon>
    </lineage>
</organism>
<dbReference type="SUPFAM" id="SSF57716">
    <property type="entry name" value="Glucocorticoid receptor-like (DNA-binding domain)"/>
    <property type="match status" value="1"/>
</dbReference>
<dbReference type="Gene3D" id="3.40.1800.20">
    <property type="match status" value="1"/>
</dbReference>
<feature type="binding site" evidence="1">
    <location>
        <position position="61"/>
    </location>
    <ligand>
        <name>Zn(2+)</name>
        <dbReference type="ChEBI" id="CHEBI:29105"/>
    </ligand>
</feature>
<proteinExistence type="predicted"/>
<feature type="domain" description="ZAD" evidence="2">
    <location>
        <begin position="14"/>
        <end position="88"/>
    </location>
</feature>
<dbReference type="PROSITE" id="PS51915">
    <property type="entry name" value="ZAD"/>
    <property type="match status" value="1"/>
</dbReference>
<evidence type="ECO:0000313" key="3">
    <source>
        <dbReference type="EMBL" id="KAK9885889.1"/>
    </source>
</evidence>
<protein>
    <recommendedName>
        <fullName evidence="2">ZAD domain-containing protein</fullName>
    </recommendedName>
</protein>
<keyword evidence="1" id="KW-0863">Zinc-finger</keyword>
<keyword evidence="1" id="KW-0862">Zinc</keyword>
<dbReference type="GO" id="GO:0008270">
    <property type="term" value="F:zinc ion binding"/>
    <property type="evidence" value="ECO:0007669"/>
    <property type="project" value="UniProtKB-UniRule"/>
</dbReference>
<sequence length="227" mass="25930">MSSFYEITYENFLSICRCCIMNKGDIDIFEAYMEDLSLSNIIFICTNEMIEKHDGLSRVICNICMQILINSYAFIKTFKASQNSIKTMYKVFENIDSVNESEINSTESSLKQYNGKSKTMSTTHEHLDENLSQGDEHVHIENQKYIGQKCDLEVVECLERSIPFPKDDTYDIISGAKQSQDDDQCLDDISEASRVEISAQEAGDTLRNKGGVNQIKELKLILHLFQV</sequence>
<dbReference type="GO" id="GO:0005634">
    <property type="term" value="C:nucleus"/>
    <property type="evidence" value="ECO:0007669"/>
    <property type="project" value="InterPro"/>
</dbReference>
<feature type="binding site" evidence="1">
    <location>
        <position position="19"/>
    </location>
    <ligand>
        <name>Zn(2+)</name>
        <dbReference type="ChEBI" id="CHEBI:29105"/>
    </ligand>
</feature>
<reference evidence="3 4" key="1">
    <citation type="submission" date="2023-03" db="EMBL/GenBank/DDBJ databases">
        <title>Genome insight into feeding habits of ladybird beetles.</title>
        <authorList>
            <person name="Li H.-S."/>
            <person name="Huang Y.-H."/>
            <person name="Pang H."/>
        </authorList>
    </citation>
    <scope>NUCLEOTIDE SEQUENCE [LARGE SCALE GENOMIC DNA]</scope>
    <source>
        <strain evidence="3">SYSU_2023b</strain>
        <tissue evidence="3">Whole body</tissue>
    </source>
</reference>
<evidence type="ECO:0000313" key="4">
    <source>
        <dbReference type="Proteomes" id="UP001431783"/>
    </source>
</evidence>
<accession>A0AAW1URY2</accession>
<feature type="binding site" evidence="1">
    <location>
        <position position="16"/>
    </location>
    <ligand>
        <name>Zn(2+)</name>
        <dbReference type="ChEBI" id="CHEBI:29105"/>
    </ligand>
</feature>
<dbReference type="EMBL" id="JARQZJ010000097">
    <property type="protein sequence ID" value="KAK9885889.1"/>
    <property type="molecule type" value="Genomic_DNA"/>
</dbReference>